<dbReference type="EMBL" id="CM046389">
    <property type="protein sequence ID" value="KAI8568158.1"/>
    <property type="molecule type" value="Genomic_DNA"/>
</dbReference>
<proteinExistence type="predicted"/>
<keyword evidence="2" id="KW-1185">Reference proteome</keyword>
<accession>A0ACC0PR16</accession>
<dbReference type="Proteomes" id="UP001062846">
    <property type="component" value="Chromosome 2"/>
</dbReference>
<organism evidence="1 2">
    <name type="scientific">Rhododendron molle</name>
    <name type="common">Chinese azalea</name>
    <name type="synonym">Azalea mollis</name>
    <dbReference type="NCBI Taxonomy" id="49168"/>
    <lineage>
        <taxon>Eukaryota</taxon>
        <taxon>Viridiplantae</taxon>
        <taxon>Streptophyta</taxon>
        <taxon>Embryophyta</taxon>
        <taxon>Tracheophyta</taxon>
        <taxon>Spermatophyta</taxon>
        <taxon>Magnoliopsida</taxon>
        <taxon>eudicotyledons</taxon>
        <taxon>Gunneridae</taxon>
        <taxon>Pentapetalae</taxon>
        <taxon>asterids</taxon>
        <taxon>Ericales</taxon>
        <taxon>Ericaceae</taxon>
        <taxon>Ericoideae</taxon>
        <taxon>Rhodoreae</taxon>
        <taxon>Rhododendron</taxon>
    </lineage>
</organism>
<comment type="caution">
    <text evidence="1">The sequence shown here is derived from an EMBL/GenBank/DDBJ whole genome shotgun (WGS) entry which is preliminary data.</text>
</comment>
<gene>
    <name evidence="1" type="ORF">RHMOL_Rhmol02G0175700</name>
</gene>
<evidence type="ECO:0000313" key="2">
    <source>
        <dbReference type="Proteomes" id="UP001062846"/>
    </source>
</evidence>
<name>A0ACC0PR16_RHOML</name>
<reference evidence="1" key="1">
    <citation type="submission" date="2022-02" db="EMBL/GenBank/DDBJ databases">
        <title>Plant Genome Project.</title>
        <authorList>
            <person name="Zhang R.-G."/>
        </authorList>
    </citation>
    <scope>NUCLEOTIDE SEQUENCE</scope>
    <source>
        <strain evidence="1">AT1</strain>
    </source>
</reference>
<evidence type="ECO:0000313" key="1">
    <source>
        <dbReference type="EMBL" id="KAI8568158.1"/>
    </source>
</evidence>
<sequence>MFPFCVEDYDVVGICCHIDEEHMVEVKNGELGRQVPLMDKTDDKEETLFSMTLDLVVESPPPPPLTTANSHQLLAPPAPTANFASANHLVPPLFRI</sequence>
<protein>
    <submittedName>
        <fullName evidence="1">Uncharacterized protein</fullName>
    </submittedName>
</protein>